<evidence type="ECO:0000256" key="1">
    <source>
        <dbReference type="SAM" id="MobiDB-lite"/>
    </source>
</evidence>
<keyword evidence="2" id="KW-0812">Transmembrane</keyword>
<feature type="region of interest" description="Disordered" evidence="1">
    <location>
        <begin position="198"/>
        <end position="265"/>
    </location>
</feature>
<feature type="transmembrane region" description="Helical" evidence="2">
    <location>
        <begin position="127"/>
        <end position="145"/>
    </location>
</feature>
<keyword evidence="2" id="KW-1133">Transmembrane helix</keyword>
<feature type="compositionally biased region" description="Basic and acidic residues" evidence="1">
    <location>
        <begin position="225"/>
        <end position="236"/>
    </location>
</feature>
<gene>
    <name evidence="3" type="primary">RvY_12152-1</name>
    <name evidence="3" type="synonym">RvY_12152.1</name>
    <name evidence="3" type="ORF">RvY_12152</name>
</gene>
<name>A0A1D1VSB1_RAMVA</name>
<dbReference type="EMBL" id="BDGG01000007">
    <property type="protein sequence ID" value="GAV01439.1"/>
    <property type="molecule type" value="Genomic_DNA"/>
</dbReference>
<feature type="transmembrane region" description="Helical" evidence="2">
    <location>
        <begin position="27"/>
        <end position="46"/>
    </location>
</feature>
<dbReference type="Proteomes" id="UP000186922">
    <property type="component" value="Unassembled WGS sequence"/>
</dbReference>
<evidence type="ECO:0000256" key="2">
    <source>
        <dbReference type="SAM" id="Phobius"/>
    </source>
</evidence>
<feature type="transmembrane region" description="Helical" evidence="2">
    <location>
        <begin position="97"/>
        <end position="115"/>
    </location>
</feature>
<reference evidence="3 4" key="1">
    <citation type="journal article" date="2016" name="Nat. Commun.">
        <title>Extremotolerant tardigrade genome and improved radiotolerance of human cultured cells by tardigrade-unique protein.</title>
        <authorList>
            <person name="Hashimoto T."/>
            <person name="Horikawa D.D."/>
            <person name="Saito Y."/>
            <person name="Kuwahara H."/>
            <person name="Kozuka-Hata H."/>
            <person name="Shin-I T."/>
            <person name="Minakuchi Y."/>
            <person name="Ohishi K."/>
            <person name="Motoyama A."/>
            <person name="Aizu T."/>
            <person name="Enomoto A."/>
            <person name="Kondo K."/>
            <person name="Tanaka S."/>
            <person name="Hara Y."/>
            <person name="Koshikawa S."/>
            <person name="Sagara H."/>
            <person name="Miura T."/>
            <person name="Yokobori S."/>
            <person name="Miyagawa K."/>
            <person name="Suzuki Y."/>
            <person name="Kubo T."/>
            <person name="Oyama M."/>
            <person name="Kohara Y."/>
            <person name="Fujiyama A."/>
            <person name="Arakawa K."/>
            <person name="Katayama T."/>
            <person name="Toyoda A."/>
            <person name="Kunieda T."/>
        </authorList>
    </citation>
    <scope>NUCLEOTIDE SEQUENCE [LARGE SCALE GENOMIC DNA]</scope>
    <source>
        <strain evidence="3 4">YOKOZUNA-1</strain>
    </source>
</reference>
<accession>A0A1D1VSB1</accession>
<dbReference type="OrthoDB" id="10532453at2759"/>
<keyword evidence="4" id="KW-1185">Reference proteome</keyword>
<sequence>MPAKPIDVDRPPGSSLLAELNMQLPNVAMYAFLSLCLTLPAARYCWQKLFDHPSVNQSALRMLMLKGLFVVQTVILGALANDMIFQLAFNRKALPKAAAMWMTPASMVAGAVLWATKSGQMMVNHTVQSLSIAAVPAMVLLHTKFSPMPSLTLVINILAVYLVSQLAVYWEDIKHYLHRHHTDFPLKFFGTQALTDDHETPAKAHGHVPSTDYTNPAHISGDSADQLHEEYKDGKGRRGRRSGSRGSKGGSRGSGRRRSTVSQRK</sequence>
<evidence type="ECO:0000313" key="3">
    <source>
        <dbReference type="EMBL" id="GAV01439.1"/>
    </source>
</evidence>
<feature type="transmembrane region" description="Helical" evidence="2">
    <location>
        <begin position="151"/>
        <end position="170"/>
    </location>
</feature>
<evidence type="ECO:0000313" key="4">
    <source>
        <dbReference type="Proteomes" id="UP000186922"/>
    </source>
</evidence>
<comment type="caution">
    <text evidence="3">The sequence shown here is derived from an EMBL/GenBank/DDBJ whole genome shotgun (WGS) entry which is preliminary data.</text>
</comment>
<keyword evidence="2" id="KW-0472">Membrane</keyword>
<feature type="compositionally biased region" description="Basic residues" evidence="1">
    <location>
        <begin position="254"/>
        <end position="265"/>
    </location>
</feature>
<feature type="transmembrane region" description="Helical" evidence="2">
    <location>
        <begin position="67"/>
        <end position="85"/>
    </location>
</feature>
<organism evidence="3 4">
    <name type="scientific">Ramazzottius varieornatus</name>
    <name type="common">Water bear</name>
    <name type="synonym">Tardigrade</name>
    <dbReference type="NCBI Taxonomy" id="947166"/>
    <lineage>
        <taxon>Eukaryota</taxon>
        <taxon>Metazoa</taxon>
        <taxon>Ecdysozoa</taxon>
        <taxon>Tardigrada</taxon>
        <taxon>Eutardigrada</taxon>
        <taxon>Parachela</taxon>
        <taxon>Hypsibioidea</taxon>
        <taxon>Ramazzottiidae</taxon>
        <taxon>Ramazzottius</taxon>
    </lineage>
</organism>
<dbReference type="AlphaFoldDB" id="A0A1D1VSB1"/>
<protein>
    <submittedName>
        <fullName evidence="3">Uncharacterized protein</fullName>
    </submittedName>
</protein>
<proteinExistence type="predicted"/>